<dbReference type="PANTHER" id="PTHR48090">
    <property type="entry name" value="UNDECAPRENYL-PHOSPHATE 4-DEOXY-4-FORMAMIDO-L-ARABINOSE TRANSFERASE-RELATED"/>
    <property type="match status" value="1"/>
</dbReference>
<accession>C0GE11</accession>
<name>C0GE11_DETAL</name>
<dbReference type="CDD" id="cd04179">
    <property type="entry name" value="DPM_DPG-synthase_like"/>
    <property type="match status" value="1"/>
</dbReference>
<dbReference type="InterPro" id="IPR001173">
    <property type="entry name" value="Glyco_trans_2-like"/>
</dbReference>
<reference evidence="2 3" key="1">
    <citation type="submission" date="2009-02" db="EMBL/GenBank/DDBJ databases">
        <title>Sequencing of the draft genome and assembly of Dethiobacter alkaliphilus AHT 1.</title>
        <authorList>
            <consortium name="US DOE Joint Genome Institute (JGI-PGF)"/>
            <person name="Lucas S."/>
            <person name="Copeland A."/>
            <person name="Lapidus A."/>
            <person name="Glavina del Rio T."/>
            <person name="Dalin E."/>
            <person name="Tice H."/>
            <person name="Bruce D."/>
            <person name="Goodwin L."/>
            <person name="Pitluck S."/>
            <person name="Larimer F."/>
            <person name="Land M.L."/>
            <person name="Hauser L."/>
            <person name="Muyzer G."/>
        </authorList>
    </citation>
    <scope>NUCLEOTIDE SEQUENCE [LARGE SCALE GENOMIC DNA]</scope>
    <source>
        <strain evidence="2 3">AHT 1</strain>
    </source>
</reference>
<dbReference type="STRING" id="555088.DealDRAFT_0720"/>
<protein>
    <submittedName>
        <fullName evidence="2">Glycosyl transferase family 2</fullName>
    </submittedName>
</protein>
<gene>
    <name evidence="2" type="ORF">DealDRAFT_0720</name>
</gene>
<keyword evidence="2" id="KW-0808">Transferase</keyword>
<feature type="domain" description="Glycosyltransferase 2-like" evidence="1">
    <location>
        <begin position="6"/>
        <end position="117"/>
    </location>
</feature>
<comment type="caution">
    <text evidence="2">The sequence shown here is derived from an EMBL/GenBank/DDBJ whole genome shotgun (WGS) entry which is preliminary data.</text>
</comment>
<dbReference type="SUPFAM" id="SSF53448">
    <property type="entry name" value="Nucleotide-diphospho-sugar transferases"/>
    <property type="match status" value="1"/>
</dbReference>
<organism evidence="2 3">
    <name type="scientific">Dethiobacter alkaliphilus AHT 1</name>
    <dbReference type="NCBI Taxonomy" id="555088"/>
    <lineage>
        <taxon>Bacteria</taxon>
        <taxon>Bacillati</taxon>
        <taxon>Bacillota</taxon>
        <taxon>Dethiobacteria</taxon>
        <taxon>Dethiobacterales</taxon>
        <taxon>Dethiobacteraceae</taxon>
        <taxon>Dethiobacter</taxon>
    </lineage>
</organism>
<evidence type="ECO:0000313" key="2">
    <source>
        <dbReference type="EMBL" id="EEG78305.1"/>
    </source>
</evidence>
<dbReference type="EMBL" id="ACJM01000003">
    <property type="protein sequence ID" value="EEG78305.1"/>
    <property type="molecule type" value="Genomic_DNA"/>
</dbReference>
<dbReference type="eggNOG" id="COG1215">
    <property type="taxonomic scope" value="Bacteria"/>
</dbReference>
<evidence type="ECO:0000259" key="1">
    <source>
        <dbReference type="Pfam" id="PF00535"/>
    </source>
</evidence>
<sequence length="229" mass="24681">MMQVTAIIPAFNEADRIAETIGALKSIEQIAQIVVVDDASEDNTAECAHGAGADIVLRLKQNGGKGNALAQGVQVAQGEVLCFVDADLGGSAKEFGKLMGPVLADEADMVVAQFPRSLRPGGVGLVKKLASFGINRLSGYRPAAPLSGQRVLKRAVWEQAKYGLDGFGVEVGLTVQCVQNGFRVKEVPVVMTHRETGRDLQGFKHRGRQFIQVSRTLCRLWLRQRVKIG</sequence>
<dbReference type="RefSeq" id="WP_008514947.1">
    <property type="nucleotide sequence ID" value="NZ_ACJM01000003.1"/>
</dbReference>
<dbReference type="AlphaFoldDB" id="C0GE11"/>
<dbReference type="Proteomes" id="UP000006443">
    <property type="component" value="Unassembled WGS sequence"/>
</dbReference>
<dbReference type="GO" id="GO:0016740">
    <property type="term" value="F:transferase activity"/>
    <property type="evidence" value="ECO:0007669"/>
    <property type="project" value="UniProtKB-KW"/>
</dbReference>
<dbReference type="Gene3D" id="3.90.550.10">
    <property type="entry name" value="Spore Coat Polysaccharide Biosynthesis Protein SpsA, Chain A"/>
    <property type="match status" value="1"/>
</dbReference>
<keyword evidence="3" id="KW-1185">Reference proteome</keyword>
<dbReference type="InterPro" id="IPR029044">
    <property type="entry name" value="Nucleotide-diphossugar_trans"/>
</dbReference>
<dbReference type="PANTHER" id="PTHR48090:SF7">
    <property type="entry name" value="RFBJ PROTEIN"/>
    <property type="match status" value="1"/>
</dbReference>
<proteinExistence type="predicted"/>
<dbReference type="Pfam" id="PF00535">
    <property type="entry name" value="Glycos_transf_2"/>
    <property type="match status" value="1"/>
</dbReference>
<evidence type="ECO:0000313" key="3">
    <source>
        <dbReference type="Proteomes" id="UP000006443"/>
    </source>
</evidence>
<dbReference type="InterPro" id="IPR050256">
    <property type="entry name" value="Glycosyltransferase_2"/>
</dbReference>